<dbReference type="PANTHER" id="PTHR44688:SF25">
    <property type="entry name" value="HTH LUXR-TYPE DOMAIN-CONTAINING PROTEIN"/>
    <property type="match status" value="1"/>
</dbReference>
<dbReference type="SMART" id="SM00421">
    <property type="entry name" value="HTH_LUXR"/>
    <property type="match status" value="1"/>
</dbReference>
<dbReference type="PANTHER" id="PTHR44688">
    <property type="entry name" value="DNA-BINDING TRANSCRIPTIONAL ACTIVATOR DEVR_DOSR"/>
    <property type="match status" value="1"/>
</dbReference>
<dbReference type="InterPro" id="IPR036388">
    <property type="entry name" value="WH-like_DNA-bd_sf"/>
</dbReference>
<dbReference type="Proteomes" id="UP000469734">
    <property type="component" value="Unassembled WGS sequence"/>
</dbReference>
<dbReference type="Gene3D" id="3.40.50.2300">
    <property type="match status" value="1"/>
</dbReference>
<dbReference type="PROSITE" id="PS50043">
    <property type="entry name" value="HTH_LUXR_2"/>
    <property type="match status" value="1"/>
</dbReference>
<dbReference type="Proteomes" id="UP000466332">
    <property type="component" value="Unassembled WGS sequence"/>
</dbReference>
<evidence type="ECO:0000256" key="2">
    <source>
        <dbReference type="ARBA" id="ARBA00023125"/>
    </source>
</evidence>
<name>A0A7X4GY71_9BURK</name>
<evidence type="ECO:0000259" key="4">
    <source>
        <dbReference type="PROSITE" id="PS50043"/>
    </source>
</evidence>
<dbReference type="AlphaFoldDB" id="A0A7X4GY71"/>
<evidence type="ECO:0000313" key="7">
    <source>
        <dbReference type="Proteomes" id="UP000466332"/>
    </source>
</evidence>
<dbReference type="GO" id="GO:0006355">
    <property type="term" value="P:regulation of DNA-templated transcription"/>
    <property type="evidence" value="ECO:0007669"/>
    <property type="project" value="InterPro"/>
</dbReference>
<evidence type="ECO:0000256" key="3">
    <source>
        <dbReference type="ARBA" id="ARBA00023163"/>
    </source>
</evidence>
<keyword evidence="3" id="KW-0804">Transcription</keyword>
<feature type="domain" description="HTH luxR-type" evidence="4">
    <location>
        <begin position="132"/>
        <end position="197"/>
    </location>
</feature>
<keyword evidence="2" id="KW-0238">DNA-binding</keyword>
<sequence length="220" mass="23162">MNLNAATSRIHVAVQIREPLLQAGACAALQQAGDLVQVDTGGTPQQVQVLVVDGAAIPTLPQHLAAGAHTYAGARVLVVVACARNHAIECAFSHGIHGVILSTASVEDFIAGVKSVARGDFFLCRDLARQAHLPGRNTLTTREDDVMQLLAQGLCNKSIGRQLDIATETVKFHVKSIMVKLNASSRTEAASIAISQGLTEHFALSLPKWKTPAGHSGSHA</sequence>
<dbReference type="InterPro" id="IPR000792">
    <property type="entry name" value="Tscrpt_reg_LuxR_C"/>
</dbReference>
<accession>A0A7X4GY71</accession>
<keyword evidence="1" id="KW-0805">Transcription regulation</keyword>
<dbReference type="Pfam" id="PF00196">
    <property type="entry name" value="GerE"/>
    <property type="match status" value="1"/>
</dbReference>
<organism evidence="5 8">
    <name type="scientific">Duganella margarita</name>
    <dbReference type="NCBI Taxonomy" id="2692170"/>
    <lineage>
        <taxon>Bacteria</taxon>
        <taxon>Pseudomonadati</taxon>
        <taxon>Pseudomonadota</taxon>
        <taxon>Betaproteobacteria</taxon>
        <taxon>Burkholderiales</taxon>
        <taxon>Oxalobacteraceae</taxon>
        <taxon>Telluria group</taxon>
        <taxon>Duganella</taxon>
    </lineage>
</organism>
<keyword evidence="7" id="KW-1185">Reference proteome</keyword>
<dbReference type="EMBL" id="WWCR01000001">
    <property type="protein sequence ID" value="MYM70907.1"/>
    <property type="molecule type" value="Genomic_DNA"/>
</dbReference>
<dbReference type="EMBL" id="WWCS01000002">
    <property type="protein sequence ID" value="MYN38529.1"/>
    <property type="molecule type" value="Genomic_DNA"/>
</dbReference>
<dbReference type="GO" id="GO:0003677">
    <property type="term" value="F:DNA binding"/>
    <property type="evidence" value="ECO:0007669"/>
    <property type="project" value="UniProtKB-KW"/>
</dbReference>
<evidence type="ECO:0000313" key="5">
    <source>
        <dbReference type="EMBL" id="MYM70907.1"/>
    </source>
</evidence>
<dbReference type="PRINTS" id="PR00038">
    <property type="entry name" value="HTHLUXR"/>
</dbReference>
<reference evidence="7 8" key="1">
    <citation type="submission" date="2019-12" db="EMBL/GenBank/DDBJ databases">
        <title>Novel species isolated from a subtropical stream in China.</title>
        <authorList>
            <person name="Lu H."/>
        </authorList>
    </citation>
    <scope>NUCLEOTIDE SEQUENCE [LARGE SCALE GENOMIC DNA]</scope>
    <source>
        <strain evidence="6 7">FT109W</strain>
        <strain evidence="5 8">FT134W</strain>
    </source>
</reference>
<proteinExistence type="predicted"/>
<dbReference type="InterPro" id="IPR016032">
    <property type="entry name" value="Sig_transdc_resp-reg_C-effctor"/>
</dbReference>
<dbReference type="Gene3D" id="1.10.10.10">
    <property type="entry name" value="Winged helix-like DNA-binding domain superfamily/Winged helix DNA-binding domain"/>
    <property type="match status" value="1"/>
</dbReference>
<evidence type="ECO:0000313" key="6">
    <source>
        <dbReference type="EMBL" id="MYN38529.1"/>
    </source>
</evidence>
<protein>
    <recommendedName>
        <fullName evidence="4">HTH luxR-type domain-containing protein</fullName>
    </recommendedName>
</protein>
<dbReference type="RefSeq" id="WP_161043678.1">
    <property type="nucleotide sequence ID" value="NZ_WWCR01000001.1"/>
</dbReference>
<dbReference type="PROSITE" id="PS00622">
    <property type="entry name" value="HTH_LUXR_1"/>
    <property type="match status" value="1"/>
</dbReference>
<evidence type="ECO:0000313" key="8">
    <source>
        <dbReference type="Proteomes" id="UP000469734"/>
    </source>
</evidence>
<comment type="caution">
    <text evidence="5">The sequence shown here is derived from an EMBL/GenBank/DDBJ whole genome shotgun (WGS) entry which is preliminary data.</text>
</comment>
<evidence type="ECO:0000256" key="1">
    <source>
        <dbReference type="ARBA" id="ARBA00023015"/>
    </source>
</evidence>
<dbReference type="CDD" id="cd06170">
    <property type="entry name" value="LuxR_C_like"/>
    <property type="match status" value="1"/>
</dbReference>
<gene>
    <name evidence="6" type="ORF">GTP55_03995</name>
    <name evidence="5" type="ORF">GTP56_01680</name>
</gene>
<dbReference type="SUPFAM" id="SSF46894">
    <property type="entry name" value="C-terminal effector domain of the bipartite response regulators"/>
    <property type="match status" value="1"/>
</dbReference>